<keyword evidence="3" id="KW-0175">Coiled coil</keyword>
<dbReference type="PANTHER" id="PTHR48051:SF1">
    <property type="entry name" value="RAS SUPPRESSOR PROTEIN 1"/>
    <property type="match status" value="1"/>
</dbReference>
<feature type="domain" description="Dermonecrotic toxin N-terminal" evidence="5">
    <location>
        <begin position="88"/>
        <end position="350"/>
    </location>
</feature>
<evidence type="ECO:0000256" key="1">
    <source>
        <dbReference type="ARBA" id="ARBA00022614"/>
    </source>
</evidence>
<dbReference type="Gene3D" id="3.80.10.10">
    <property type="entry name" value="Ribonuclease Inhibitor"/>
    <property type="match status" value="5"/>
</dbReference>
<dbReference type="SUPFAM" id="SSF52058">
    <property type="entry name" value="L domain-like"/>
    <property type="match status" value="3"/>
</dbReference>
<feature type="compositionally biased region" description="Low complexity" evidence="4">
    <location>
        <begin position="2569"/>
        <end position="2582"/>
    </location>
</feature>
<feature type="region of interest" description="Disordered" evidence="4">
    <location>
        <begin position="2560"/>
        <end position="2595"/>
    </location>
</feature>
<evidence type="ECO:0000259" key="5">
    <source>
        <dbReference type="Pfam" id="PF20178"/>
    </source>
</evidence>
<dbReference type="InterPro" id="IPR032675">
    <property type="entry name" value="LRR_dom_sf"/>
</dbReference>
<gene>
    <name evidence="6" type="ORF">DEU51_102193</name>
</gene>
<keyword evidence="1" id="KW-0433">Leucine-rich repeat</keyword>
<evidence type="ECO:0000256" key="4">
    <source>
        <dbReference type="SAM" id="MobiDB-lite"/>
    </source>
</evidence>
<evidence type="ECO:0000313" key="7">
    <source>
        <dbReference type="Proteomes" id="UP000255365"/>
    </source>
</evidence>
<protein>
    <recommendedName>
        <fullName evidence="5">Dermonecrotic toxin N-terminal domain-containing protein</fullName>
    </recommendedName>
</protein>
<proteinExistence type="predicted"/>
<dbReference type="InterPro" id="IPR001611">
    <property type="entry name" value="Leu-rich_rpt"/>
</dbReference>
<dbReference type="InterPro" id="IPR050216">
    <property type="entry name" value="LRR_domain-containing"/>
</dbReference>
<sequence length="2595" mass="288708">MHPIPDRQSAKLPKPPYDDIHDAHFHPLIAGIPDWLGTASAARRQAFGRQAPFLPPKLKTQPDVRHQALMALNATHWRAQNDVEKRLEHLQDASAFAEPLLKAELKEKFDLDVDVRTTFVRLYVPAKTPWFPIKTGARAWTVSLLDAALHNFELAETEDDAYEPESTFINQPDARGQFETLPSLKARLSIVAFTKLCRELDIGARYQIYLREALGSSHPVAAAVLRHKIDASQKAAMQAALQWARMSGDISEDYFLRIEVLLDAAPAAPGDRPALKCQDLSMLETPLTGIVVFAPELLEPRTSARVVAYIPDDPEHPVKEYASPAEMYTELTRQLRTSDYQKFFSRFVNLEQRGVFFATLNARLSGIKWHEPVAGSSEPPWRETPLEQPKLQLTVTPISAPLWQHLYQSKLNKILNDAAIIAVPTATVDQKVRWAFWDSVVNIVSTILQTVAFIIAPFVPGLGELMMAYMAYQLLDEVFEGIIAWAQGRTTEAFTYLMGTLESLVQLGIFAIGGAIGAGEFRKVLPAEIVEFIDRFKPVQMPGGQTKYWEPNLTRYEHTASPAANSAPNELGLHAQEGRQLLPLDNAHFAVSETTDAGEYRIAHPTQADAYQPWVRHNGEGAWHSEIEQPLTWDRPTALRRIGHSVESFSAAQRETILQVSGLDEEVLRTMHVDQETVPPLLADSIQRFRIDQDLQRFADDLHSESPEAYLRADPVLQLQLLTEQGRWPKGQRLRLLDPEGELVWQSSSDERLPLTTLGQGSLKDGDLLKTLLSSLDEQQAKALLGESFAGPTLALDVRSQKLRQQLAEIATQQRTSIFESRYDALQRNDDPLANLLAQHDSGLPASVTRELLGTATGEELVQISEGQLPPRQQALMQLANQELRVTRAYEGLVLDSVNSPDTDTLALHSLKHLPGWSGEVRLEIRDGHYEGRLVDSTGSVEAPVQKVLVRQSDGTYQPYDERGQELHSATDLYSGILYALPDSERQNLSIQIGQGDNLKAAIRKRPMERSELRLAISPAPIPEPIVDTLRLVGRGGRGGGAGIDAAYSFGAPDAAATDVERVRAIFPTFTPEDARAFATRFQHDRAGLSNELSRLRTEFSQLKDDLRRWKNEAPVNDPDTGVALTDIQRRAAAQNRALFKKAVEGCWRREPGGADTYMLQILEPVAGELPTLHADFSHVTMLSFKGSAGTRGVERFLQYFPSLRYLDMHDLNVPDLPQSFANMPNLQHLALRNCGIRLSTADSAGFPPMEQLSILDLQDNPLGVPPDISTLPALHYLNLDNTGISTTPPGLLDHPNLFTGKFDDNQITEIPEELLTSSHYLTGQLSFTNNPLSAATRESVKTLYNRTQKNFGVTIEQADIHRTTELFPALSAEQANDLLYKLPGSLAEGRSQLANWEAEVTQLRTDLAQWKTRIPEHSASSGQRLNHNEQVSEHLAREDFAEKMEHFWRNRSPRQPGARDSHLVATLEFMGNMPVLSADFSHVTRLTFNGNKSITALSSFLQRFKSLTILELRFFDLEPGLLPTLDLPRLCALELKNCGFVLTPENQAALLKMNQIEILELSDNPLGSLFDLNLLPMLRSIDLSLTGINELPPRLLDLPELHIAVLRDNFITQLPEALFKLPLDHTRGFDFAENPLSTESRNRIKTYFRKTSHDFEVSADTADVELARELFPSLDAQDASNMIYSLPGTLAEGRIQLQHWQAERETLRADLSAWTTQGSTHHPVTGEARPPMDFLNDFRAREDFREQILRLWESRSDGTDTRNDFFEANLAFSGDMPRLTVDFSHVLTVDFTGNPGITEVGGFLELFPKAQVVEMRDFALGQMPDNLTRLKELRELSLINCGVTLTADGQSVLESLSELELLDLRNNPLGVAPNVETMPLLNDLRLSNTGISSLPEGLADHPNLRDVRLDGNGIVDLPDSFFEVVPDLADGINLAGNPLSATSRNRIKGHYHALNNFGVLPDTADIAKAKVLFPALKSKGAVNMIYSLPGTLAAGSAQLLRWEAEIATMISDLAEWAERIPPRDPSTGRFIDAVERANQHFARTNFSRELQTFWRSRHVEKTEVRSNIFAAELRFIGDMPTLTADFSHVAQLSLLGNDALTVSDGFLSGFSRLQALELRTFALGRIPPVLNRMPTLRSLVLSSCGVIFDAEGQAALSSLSRLRALDLHNNPLVEAPDVSALTEMIFLDLSKTSIDRVPPGLSSLPLLEDVMLSENNISELSDELLNLPADVAQIIDLHDNPISAAARERIKVCYQTSGYTFSVPVEATDRELALTLYPSLTDNQINELVYSLPGTLADGHAELVRRTTELATLTHELDLWAKETPLDPANRSPLTGDALREEQANRQSLKQTLENCWRRIVAQGHNEFEFNFNVPVRGDLPTPTADFAHVRTVFLLNGSGAPSRLGEFLKLFPNAEKLAIQGYQLNDIATVVTSMEKLTALRLSGCHITLTPASVEVLATRSNLNTLILRDNPLGLTPELGRLEQLSWLDLSNTGISEPPLTLPVQRLEYVNFSNNAIVELPENFWNASTTEFDFSANPLSAQSEQRVERYRLRRNAALAERQTERVPTPSESTSISTETEGSVMSIDSSDISE</sequence>
<evidence type="ECO:0000256" key="3">
    <source>
        <dbReference type="SAM" id="Coils"/>
    </source>
</evidence>
<accession>A0A370SW30</accession>
<dbReference type="EMBL" id="QRAV01000002">
    <property type="protein sequence ID" value="RDL23949.1"/>
    <property type="molecule type" value="Genomic_DNA"/>
</dbReference>
<reference evidence="6 7" key="1">
    <citation type="submission" date="2018-07" db="EMBL/GenBank/DDBJ databases">
        <title>Genome sequencing of rice bacterial endophytes.</title>
        <authorList>
            <person name="Venturi V."/>
        </authorList>
    </citation>
    <scope>NUCLEOTIDE SEQUENCE [LARGE SCALE GENOMIC DNA]</scope>
    <source>
        <strain evidence="6 7">E2333</strain>
    </source>
</reference>
<evidence type="ECO:0000313" key="6">
    <source>
        <dbReference type="EMBL" id="RDL23949.1"/>
    </source>
</evidence>
<dbReference type="GO" id="GO:0005737">
    <property type="term" value="C:cytoplasm"/>
    <property type="evidence" value="ECO:0007669"/>
    <property type="project" value="TreeGrafter"/>
</dbReference>
<feature type="coiled-coil region" evidence="3">
    <location>
        <begin position="1387"/>
        <end position="1414"/>
    </location>
</feature>
<evidence type="ECO:0000256" key="2">
    <source>
        <dbReference type="ARBA" id="ARBA00022737"/>
    </source>
</evidence>
<keyword evidence="2" id="KW-0677">Repeat</keyword>
<dbReference type="SMART" id="SM00369">
    <property type="entry name" value="LRR_TYP"/>
    <property type="match status" value="9"/>
</dbReference>
<dbReference type="InterPro" id="IPR003591">
    <property type="entry name" value="Leu-rich_rpt_typical-subtyp"/>
</dbReference>
<feature type="coiled-coil region" evidence="3">
    <location>
        <begin position="1086"/>
        <end position="1113"/>
    </location>
</feature>
<dbReference type="PROSITE" id="PS51450">
    <property type="entry name" value="LRR"/>
    <property type="match status" value="2"/>
</dbReference>
<organism evidence="6 7">
    <name type="scientific">Pseudomonas jessenii</name>
    <dbReference type="NCBI Taxonomy" id="77298"/>
    <lineage>
        <taxon>Bacteria</taxon>
        <taxon>Pseudomonadati</taxon>
        <taxon>Pseudomonadota</taxon>
        <taxon>Gammaproteobacteria</taxon>
        <taxon>Pseudomonadales</taxon>
        <taxon>Pseudomonadaceae</taxon>
        <taxon>Pseudomonas</taxon>
    </lineage>
</organism>
<comment type="caution">
    <text evidence="6">The sequence shown here is derived from an EMBL/GenBank/DDBJ whole genome shotgun (WGS) entry which is preliminary data.</text>
</comment>
<dbReference type="Proteomes" id="UP000255365">
    <property type="component" value="Unassembled WGS sequence"/>
</dbReference>
<dbReference type="PANTHER" id="PTHR48051">
    <property type="match status" value="1"/>
</dbReference>
<dbReference type="InterPro" id="IPR046673">
    <property type="entry name" value="ToxA_N"/>
</dbReference>
<name>A0A370SW30_PSEJE</name>
<dbReference type="Pfam" id="PF20178">
    <property type="entry name" value="ToxA_N"/>
    <property type="match status" value="1"/>
</dbReference>